<proteinExistence type="predicted"/>
<evidence type="ECO:0000313" key="1">
    <source>
        <dbReference type="EMBL" id="PQJ54132.1"/>
    </source>
</evidence>
<keyword evidence="2" id="KW-1185">Reference proteome</keyword>
<reference evidence="1 2" key="1">
    <citation type="submission" date="2016-12" db="EMBL/GenBank/DDBJ databases">
        <title>Diversity of luminous bacteria.</title>
        <authorList>
            <person name="Yoshizawa S."/>
            <person name="Kogure K."/>
        </authorList>
    </citation>
    <scope>NUCLEOTIDE SEQUENCE [LARGE SCALE GENOMIC DNA]</scope>
    <source>
        <strain evidence="1 2">SA4-48</strain>
    </source>
</reference>
<dbReference type="Pfam" id="PF19669">
    <property type="entry name" value="DUF6172"/>
    <property type="match status" value="1"/>
</dbReference>
<name>A0A2S7UXB1_9GAMM</name>
<accession>A0A2S7UXB1</accession>
<dbReference type="EMBL" id="MSCH01000003">
    <property type="protein sequence ID" value="PQJ54132.1"/>
    <property type="molecule type" value="Genomic_DNA"/>
</dbReference>
<sequence>MKKTFELVHPKIQPARMVDSVKHDVKKYLRRERNKQIPKDADFWDFDVKFGLTQETAEVIRLSEINKSIDTAVEGGATSFYIEIIAKPGIRIIQEPEFDEDDIEPEFVNDED</sequence>
<evidence type="ECO:0000313" key="2">
    <source>
        <dbReference type="Proteomes" id="UP000239007"/>
    </source>
</evidence>
<comment type="caution">
    <text evidence="1">The sequence shown here is derived from an EMBL/GenBank/DDBJ whole genome shotgun (WGS) entry which is preliminary data.</text>
</comment>
<dbReference type="RefSeq" id="WP_105052644.1">
    <property type="nucleotide sequence ID" value="NZ_BMYG01000013.1"/>
</dbReference>
<protein>
    <submittedName>
        <fullName evidence="1">Uncharacterized protein</fullName>
    </submittedName>
</protein>
<dbReference type="Proteomes" id="UP000239007">
    <property type="component" value="Unassembled WGS sequence"/>
</dbReference>
<gene>
    <name evidence="1" type="ORF">BTO11_11060</name>
</gene>
<dbReference type="OrthoDB" id="9794656at2"/>
<dbReference type="InterPro" id="IPR046170">
    <property type="entry name" value="DUF6172"/>
</dbReference>
<dbReference type="AlphaFoldDB" id="A0A2S7UXB1"/>
<organism evidence="1 2">
    <name type="scientific">Psychrosphaera saromensis</name>
    <dbReference type="NCBI Taxonomy" id="716813"/>
    <lineage>
        <taxon>Bacteria</taxon>
        <taxon>Pseudomonadati</taxon>
        <taxon>Pseudomonadota</taxon>
        <taxon>Gammaproteobacteria</taxon>
        <taxon>Alteromonadales</taxon>
        <taxon>Pseudoalteromonadaceae</taxon>
        <taxon>Psychrosphaera</taxon>
    </lineage>
</organism>